<feature type="transmembrane region" description="Helical" evidence="6">
    <location>
        <begin position="71"/>
        <end position="92"/>
    </location>
</feature>
<keyword evidence="3 6" id="KW-1133">Transmembrane helix</keyword>
<feature type="transmembrane region" description="Helical" evidence="6">
    <location>
        <begin position="169"/>
        <end position="190"/>
    </location>
</feature>
<proteinExistence type="predicted"/>
<protein>
    <submittedName>
        <fullName evidence="7">Uncharacterized protein</fullName>
    </submittedName>
</protein>
<accession>A0A5N7AI75</accession>
<evidence type="ECO:0000256" key="5">
    <source>
        <dbReference type="SAM" id="MobiDB-lite"/>
    </source>
</evidence>
<gene>
    <name evidence="7" type="ORF">BDV27DRAFT_154076</name>
</gene>
<dbReference type="GO" id="GO:0022857">
    <property type="term" value="F:transmembrane transporter activity"/>
    <property type="evidence" value="ECO:0007669"/>
    <property type="project" value="TreeGrafter"/>
</dbReference>
<feature type="transmembrane region" description="Helical" evidence="6">
    <location>
        <begin position="144"/>
        <end position="163"/>
    </location>
</feature>
<feature type="region of interest" description="Disordered" evidence="5">
    <location>
        <begin position="22"/>
        <end position="42"/>
    </location>
</feature>
<dbReference type="Proteomes" id="UP000326268">
    <property type="component" value="Unassembled WGS sequence"/>
</dbReference>
<reference evidence="7 8" key="1">
    <citation type="submission" date="2019-04" db="EMBL/GenBank/DDBJ databases">
        <title>Friends and foes A comparative genomics studyof 23 Aspergillus species from section Flavi.</title>
        <authorList>
            <consortium name="DOE Joint Genome Institute"/>
            <person name="Kjaerbolling I."/>
            <person name="Vesth T."/>
            <person name="Frisvad J.C."/>
            <person name="Nybo J.L."/>
            <person name="Theobald S."/>
            <person name="Kildgaard S."/>
            <person name="Isbrandt T."/>
            <person name="Kuo A."/>
            <person name="Sato A."/>
            <person name="Lyhne E.K."/>
            <person name="Kogle M.E."/>
            <person name="Wiebenga A."/>
            <person name="Kun R.S."/>
            <person name="Lubbers R.J."/>
            <person name="Makela M.R."/>
            <person name="Barry K."/>
            <person name="Chovatia M."/>
            <person name="Clum A."/>
            <person name="Daum C."/>
            <person name="Haridas S."/>
            <person name="He G."/>
            <person name="LaButti K."/>
            <person name="Lipzen A."/>
            <person name="Mondo S."/>
            <person name="Riley R."/>
            <person name="Salamov A."/>
            <person name="Simmons B.A."/>
            <person name="Magnuson J.K."/>
            <person name="Henrissat B."/>
            <person name="Mortensen U.H."/>
            <person name="Larsen T.O."/>
            <person name="Devries R.P."/>
            <person name="Grigoriev I.V."/>
            <person name="Machida M."/>
            <person name="Baker S.E."/>
            <person name="Andersen M.R."/>
        </authorList>
    </citation>
    <scope>NUCLEOTIDE SEQUENCE [LARGE SCALE GENOMIC DNA]</scope>
    <source>
        <strain evidence="7 8">CBS 763.97</strain>
    </source>
</reference>
<dbReference type="PANTHER" id="PTHR23501">
    <property type="entry name" value="MAJOR FACILITATOR SUPERFAMILY"/>
    <property type="match status" value="1"/>
</dbReference>
<organism evidence="7 8">
    <name type="scientific">Aspergillus caelatus</name>
    <dbReference type="NCBI Taxonomy" id="61420"/>
    <lineage>
        <taxon>Eukaryota</taxon>
        <taxon>Fungi</taxon>
        <taxon>Dikarya</taxon>
        <taxon>Ascomycota</taxon>
        <taxon>Pezizomycotina</taxon>
        <taxon>Eurotiomycetes</taxon>
        <taxon>Eurotiomycetidae</taxon>
        <taxon>Eurotiales</taxon>
        <taxon>Aspergillaceae</taxon>
        <taxon>Aspergillus</taxon>
        <taxon>Aspergillus subgen. Circumdati</taxon>
    </lineage>
</organism>
<keyword evidence="4 6" id="KW-0472">Membrane</keyword>
<evidence type="ECO:0000313" key="8">
    <source>
        <dbReference type="Proteomes" id="UP000326268"/>
    </source>
</evidence>
<feature type="compositionally biased region" description="Basic and acidic residues" evidence="5">
    <location>
        <begin position="28"/>
        <end position="42"/>
    </location>
</feature>
<dbReference type="GO" id="GO:0005886">
    <property type="term" value="C:plasma membrane"/>
    <property type="evidence" value="ECO:0007669"/>
    <property type="project" value="TreeGrafter"/>
</dbReference>
<dbReference type="AlphaFoldDB" id="A0A5N7AI75"/>
<keyword evidence="2 6" id="KW-0812">Transmembrane</keyword>
<comment type="subcellular location">
    <subcellularLocation>
        <location evidence="1">Membrane</location>
        <topology evidence="1">Multi-pass membrane protein</topology>
    </subcellularLocation>
</comment>
<name>A0A5N7AI75_9EURO</name>
<evidence type="ECO:0000256" key="1">
    <source>
        <dbReference type="ARBA" id="ARBA00004141"/>
    </source>
</evidence>
<keyword evidence="8" id="KW-1185">Reference proteome</keyword>
<feature type="transmembrane region" description="Helical" evidence="6">
    <location>
        <begin position="112"/>
        <end position="132"/>
    </location>
</feature>
<sequence length="280" mass="31085">MVGATSLNSTRLAVDPVLEQVHTTTVPDPEKPSRSASHEKEVPQRINKIEKNGAAGVEKGEAAALVWSKNALWAIYAWIWVSFFMLVFHSSIGTNVLVNAYANFKTAPETSTAAILATVVGGVGKLSIAKILKYLGLSRGYAGLYGLVPAGDYYLGVLPRALWLCRRVWTAYGVFAIIFPVIFLPLAIAFKLYKLKARKLGLYTPNSPGCTWTHSIQYYIHEFDVVGALLLMAIFILLLLPFSLTVYRQAQYKSATFIAILIIDFYLSFVFIAWEQFFIS</sequence>
<dbReference type="OrthoDB" id="10574068at2759"/>
<dbReference type="GeneID" id="43656349"/>
<evidence type="ECO:0000313" key="7">
    <source>
        <dbReference type="EMBL" id="KAE8368370.1"/>
    </source>
</evidence>
<evidence type="ECO:0000256" key="4">
    <source>
        <dbReference type="ARBA" id="ARBA00023136"/>
    </source>
</evidence>
<evidence type="ECO:0000256" key="2">
    <source>
        <dbReference type="ARBA" id="ARBA00022692"/>
    </source>
</evidence>
<dbReference type="EMBL" id="ML737585">
    <property type="protein sequence ID" value="KAE8368370.1"/>
    <property type="molecule type" value="Genomic_DNA"/>
</dbReference>
<evidence type="ECO:0000256" key="3">
    <source>
        <dbReference type="ARBA" id="ARBA00022989"/>
    </source>
</evidence>
<feature type="transmembrane region" description="Helical" evidence="6">
    <location>
        <begin position="256"/>
        <end position="274"/>
    </location>
</feature>
<dbReference type="RefSeq" id="XP_031931451.1">
    <property type="nucleotide sequence ID" value="XM_032071903.1"/>
</dbReference>
<dbReference type="PANTHER" id="PTHR23501:SF107">
    <property type="entry name" value="TRANSPORTER, PUTATIVE (AFU_ORTHOLOGUE AFUA_7G04730)-RELATED"/>
    <property type="match status" value="1"/>
</dbReference>
<evidence type="ECO:0000256" key="6">
    <source>
        <dbReference type="SAM" id="Phobius"/>
    </source>
</evidence>
<feature type="transmembrane region" description="Helical" evidence="6">
    <location>
        <begin position="225"/>
        <end position="244"/>
    </location>
</feature>